<comment type="subcellular location">
    <subcellularLocation>
        <location evidence="5">Cytoplasm</location>
    </subcellularLocation>
</comment>
<dbReference type="RefSeq" id="WP_068346869.1">
    <property type="nucleotide sequence ID" value="NZ_JFHK01000005.1"/>
</dbReference>
<dbReference type="EC" id="2.1.1.177" evidence="5"/>
<evidence type="ECO:0000256" key="4">
    <source>
        <dbReference type="ARBA" id="ARBA00038303"/>
    </source>
</evidence>
<dbReference type="PATRIC" id="fig|1453497.3.peg.1743"/>
<comment type="function">
    <text evidence="5">Specifically methylates the pseudouridine at position 1915 (m3Psi1915) in 23S rRNA.</text>
</comment>
<dbReference type="STRING" id="1453497.AT15_08800"/>
<dbReference type="OrthoDB" id="9806643at2"/>
<name>A0A176K215_9BACT</name>
<dbReference type="InterPro" id="IPR029028">
    <property type="entry name" value="Alpha/beta_knot_MTases"/>
</dbReference>
<reference evidence="6 7" key="1">
    <citation type="submission" date="2014-02" db="EMBL/GenBank/DDBJ databases">
        <title>Kosmotoga genome sequencing.</title>
        <authorList>
            <person name="Pollo S.M."/>
            <person name="Charchuk R."/>
            <person name="Nesbo C.L."/>
        </authorList>
    </citation>
    <scope>NUCLEOTIDE SEQUENCE [LARGE SCALE GENOMIC DNA]</scope>
    <source>
        <strain evidence="6 7">S304</strain>
    </source>
</reference>
<evidence type="ECO:0000313" key="7">
    <source>
        <dbReference type="Proteomes" id="UP000077339"/>
    </source>
</evidence>
<comment type="catalytic activity">
    <reaction evidence="5">
        <text>pseudouridine(1915) in 23S rRNA + S-adenosyl-L-methionine = N(3)-methylpseudouridine(1915) in 23S rRNA + S-adenosyl-L-homocysteine + H(+)</text>
        <dbReference type="Rhea" id="RHEA:42752"/>
        <dbReference type="Rhea" id="RHEA-COMP:10221"/>
        <dbReference type="Rhea" id="RHEA-COMP:10222"/>
        <dbReference type="ChEBI" id="CHEBI:15378"/>
        <dbReference type="ChEBI" id="CHEBI:57856"/>
        <dbReference type="ChEBI" id="CHEBI:59789"/>
        <dbReference type="ChEBI" id="CHEBI:65314"/>
        <dbReference type="ChEBI" id="CHEBI:74486"/>
        <dbReference type="EC" id="2.1.1.177"/>
    </reaction>
</comment>
<keyword evidence="7" id="KW-1185">Reference proteome</keyword>
<proteinExistence type="inferred from homology"/>
<keyword evidence="2 5" id="KW-0808">Transferase</keyword>
<dbReference type="InterPro" id="IPR029026">
    <property type="entry name" value="tRNA_m1G_MTases_N"/>
</dbReference>
<dbReference type="GO" id="GO:0005737">
    <property type="term" value="C:cytoplasm"/>
    <property type="evidence" value="ECO:0007669"/>
    <property type="project" value="UniProtKB-SubCell"/>
</dbReference>
<dbReference type="Proteomes" id="UP000077339">
    <property type="component" value="Unassembled WGS sequence"/>
</dbReference>
<keyword evidence="5" id="KW-0963">Cytoplasm</keyword>
<organism evidence="6 7">
    <name type="scientific">Kosmotoga arenicorallina S304</name>
    <dbReference type="NCBI Taxonomy" id="1453497"/>
    <lineage>
        <taxon>Bacteria</taxon>
        <taxon>Thermotogati</taxon>
        <taxon>Thermotogota</taxon>
        <taxon>Thermotogae</taxon>
        <taxon>Kosmotogales</taxon>
        <taxon>Kosmotogaceae</taxon>
        <taxon>Kosmotoga</taxon>
    </lineage>
</organism>
<evidence type="ECO:0000256" key="1">
    <source>
        <dbReference type="ARBA" id="ARBA00022603"/>
    </source>
</evidence>
<keyword evidence="1 5" id="KW-0489">Methyltransferase</keyword>
<sequence>MTFEIVVTGKIKTDFIKIGVEQYLKWVSPYATVKITTLPPGRGSNIEEIKKEEAKRYIGIIEVEKYAKVLILDERGKIPTSVQFASKLKTWQNRSVKKVLFLIGGPYGFSREILEGGWELFSLSKLTFTHEMAVLLLLEQLYRAETIIKGKTYHY</sequence>
<keyword evidence="3 5" id="KW-0949">S-adenosyl-L-methionine</keyword>
<keyword evidence="5" id="KW-0698">rRNA processing</keyword>
<evidence type="ECO:0000313" key="6">
    <source>
        <dbReference type="EMBL" id="OAA31063.1"/>
    </source>
</evidence>
<dbReference type="PANTHER" id="PTHR33603:SF1">
    <property type="entry name" value="RIBOSOMAL RNA LARGE SUBUNIT METHYLTRANSFERASE H"/>
    <property type="match status" value="1"/>
</dbReference>
<dbReference type="EMBL" id="JFHK01000005">
    <property type="protein sequence ID" value="OAA31063.1"/>
    <property type="molecule type" value="Genomic_DNA"/>
</dbReference>
<comment type="subunit">
    <text evidence="5">Homodimer.</text>
</comment>
<evidence type="ECO:0000256" key="5">
    <source>
        <dbReference type="HAMAP-Rule" id="MF_00658"/>
    </source>
</evidence>
<gene>
    <name evidence="5" type="primary">rlmH</name>
    <name evidence="6" type="ORF">AT15_08800</name>
</gene>
<dbReference type="HAMAP" id="MF_00658">
    <property type="entry name" value="23SrRNA_methyltr_H"/>
    <property type="match status" value="1"/>
</dbReference>
<feature type="binding site" evidence="5">
    <location>
        <begin position="123"/>
        <end position="128"/>
    </location>
    <ligand>
        <name>S-adenosyl-L-methionine</name>
        <dbReference type="ChEBI" id="CHEBI:59789"/>
    </ligand>
</feature>
<dbReference type="CDD" id="cd18081">
    <property type="entry name" value="RlmH-like"/>
    <property type="match status" value="1"/>
</dbReference>
<feature type="binding site" evidence="5">
    <location>
        <position position="72"/>
    </location>
    <ligand>
        <name>S-adenosyl-L-methionine</name>
        <dbReference type="ChEBI" id="CHEBI:59789"/>
    </ligand>
</feature>
<comment type="caution">
    <text evidence="6">The sequence shown here is derived from an EMBL/GenBank/DDBJ whole genome shotgun (WGS) entry which is preliminary data.</text>
</comment>
<dbReference type="Pfam" id="PF02590">
    <property type="entry name" value="SPOUT_MTase"/>
    <property type="match status" value="1"/>
</dbReference>
<protein>
    <recommendedName>
        <fullName evidence="5">Ribosomal RNA large subunit methyltransferase H</fullName>
        <ecNumber evidence="5">2.1.1.177</ecNumber>
    </recommendedName>
    <alternativeName>
        <fullName evidence="5">23S rRNA (pseudouridine1915-N3)-methyltransferase</fullName>
    </alternativeName>
    <alternativeName>
        <fullName evidence="5">23S rRNA m3Psi1915 methyltransferase</fullName>
    </alternativeName>
    <alternativeName>
        <fullName evidence="5">rRNA (pseudouridine-N3-)-methyltransferase RlmH</fullName>
    </alternativeName>
</protein>
<comment type="similarity">
    <text evidence="4 5">Belongs to the RNA methyltransferase RlmH family.</text>
</comment>
<dbReference type="GO" id="GO:0070038">
    <property type="term" value="F:rRNA (pseudouridine-N3-)-methyltransferase activity"/>
    <property type="evidence" value="ECO:0007669"/>
    <property type="project" value="UniProtKB-UniRule"/>
</dbReference>
<accession>A0A176K215</accession>
<feature type="binding site" evidence="5">
    <location>
        <position position="104"/>
    </location>
    <ligand>
        <name>S-adenosyl-L-methionine</name>
        <dbReference type="ChEBI" id="CHEBI:59789"/>
    </ligand>
</feature>
<dbReference type="InterPro" id="IPR003742">
    <property type="entry name" value="RlmH-like"/>
</dbReference>
<dbReference type="PIRSF" id="PIRSF004505">
    <property type="entry name" value="MT_bac"/>
    <property type="match status" value="1"/>
</dbReference>
<dbReference type="Gene3D" id="3.40.1280.10">
    <property type="match status" value="1"/>
</dbReference>
<evidence type="ECO:0000256" key="2">
    <source>
        <dbReference type="ARBA" id="ARBA00022679"/>
    </source>
</evidence>
<dbReference type="PANTHER" id="PTHR33603">
    <property type="entry name" value="METHYLTRANSFERASE"/>
    <property type="match status" value="1"/>
</dbReference>
<evidence type="ECO:0000256" key="3">
    <source>
        <dbReference type="ARBA" id="ARBA00022691"/>
    </source>
</evidence>
<dbReference type="SUPFAM" id="SSF75217">
    <property type="entry name" value="alpha/beta knot"/>
    <property type="match status" value="1"/>
</dbReference>
<dbReference type="AlphaFoldDB" id="A0A176K215"/>